<name>A0ABN7W5A7_GIGMA</name>
<reference evidence="1 2" key="1">
    <citation type="submission" date="2021-06" db="EMBL/GenBank/DDBJ databases">
        <authorList>
            <person name="Kallberg Y."/>
            <person name="Tangrot J."/>
            <person name="Rosling A."/>
        </authorList>
    </citation>
    <scope>NUCLEOTIDE SEQUENCE [LARGE SCALE GENOMIC DNA]</scope>
    <source>
        <strain evidence="1 2">120-4 pot B 10/14</strain>
    </source>
</reference>
<evidence type="ECO:0000313" key="1">
    <source>
        <dbReference type="EMBL" id="CAG8817356.1"/>
    </source>
</evidence>
<dbReference type="Proteomes" id="UP000789901">
    <property type="component" value="Unassembled WGS sequence"/>
</dbReference>
<protein>
    <submittedName>
        <fullName evidence="1">35928_t:CDS:1</fullName>
    </submittedName>
</protein>
<feature type="non-terminal residue" evidence="1">
    <location>
        <position position="1"/>
    </location>
</feature>
<keyword evidence="2" id="KW-1185">Reference proteome</keyword>
<proteinExistence type="predicted"/>
<comment type="caution">
    <text evidence="1">The sequence shown here is derived from an EMBL/GenBank/DDBJ whole genome shotgun (WGS) entry which is preliminary data.</text>
</comment>
<evidence type="ECO:0000313" key="2">
    <source>
        <dbReference type="Proteomes" id="UP000789901"/>
    </source>
</evidence>
<dbReference type="EMBL" id="CAJVQB010031749">
    <property type="protein sequence ID" value="CAG8817356.1"/>
    <property type="molecule type" value="Genomic_DNA"/>
</dbReference>
<gene>
    <name evidence="1" type="ORF">GMARGA_LOCUS26784</name>
</gene>
<accession>A0ABN7W5A7</accession>
<sequence>SYPFKSKVQEIIQEGKPEAGPGSTTQAYREEIVLQNGLENN</sequence>
<organism evidence="1 2">
    <name type="scientific">Gigaspora margarita</name>
    <dbReference type="NCBI Taxonomy" id="4874"/>
    <lineage>
        <taxon>Eukaryota</taxon>
        <taxon>Fungi</taxon>
        <taxon>Fungi incertae sedis</taxon>
        <taxon>Mucoromycota</taxon>
        <taxon>Glomeromycotina</taxon>
        <taxon>Glomeromycetes</taxon>
        <taxon>Diversisporales</taxon>
        <taxon>Gigasporaceae</taxon>
        <taxon>Gigaspora</taxon>
    </lineage>
</organism>